<dbReference type="PANTHER" id="PTHR33358">
    <property type="entry name" value="F-BOX PROTEIN WITH A DOMAIN PROTEIN"/>
    <property type="match status" value="1"/>
</dbReference>
<sequence>MAALQAQNLLSSSAAESSPVPYCRRFSASLHVPSNARIKGRISLPNLPINITMGDLILREESSTATRQRQTRTATRTKDEDLIITKLHAIAEAVADRAEMHAIIGVQRDNWNHLFLHSINSISLAASLTAGISSIPVGEATPHLLAFKLSSVILFTAATGMMLFVNKIQPSQLAEEQRNSTRLWKQLERSIHSTLALRSPTELDVEEAMGKVLALEKAYPLPLLPGMLEKFPETVEPTRWWPKLRRQEARRQHVNGVESNGWSKELEEEMMGILRVLKVKDEEQYVRVGKLVLNINKTLATLGPLVCVLAAVGAGLIGSPALGQMPAVLGVVGGALAAVVNTLEHGGQVGMVFELMRNCGGFYRRLQEEIESNLGERDVERREIGELFEMKMALQLGRSLSELKDLASYASPSCKDEDIGEFAGKLF</sequence>
<dbReference type="AlphaFoldDB" id="A0A8K0HY97"/>
<organism evidence="1 2">
    <name type="scientific">Cocos nucifera</name>
    <name type="common">Coconut palm</name>
    <dbReference type="NCBI Taxonomy" id="13894"/>
    <lineage>
        <taxon>Eukaryota</taxon>
        <taxon>Viridiplantae</taxon>
        <taxon>Streptophyta</taxon>
        <taxon>Embryophyta</taxon>
        <taxon>Tracheophyta</taxon>
        <taxon>Spermatophyta</taxon>
        <taxon>Magnoliopsida</taxon>
        <taxon>Liliopsida</taxon>
        <taxon>Arecaceae</taxon>
        <taxon>Arecoideae</taxon>
        <taxon>Cocoseae</taxon>
        <taxon>Attaleinae</taxon>
        <taxon>Cocos</taxon>
    </lineage>
</organism>
<reference evidence="1" key="1">
    <citation type="journal article" date="2017" name="Gigascience">
        <title>The genome draft of coconut (Cocos nucifera).</title>
        <authorList>
            <person name="Xiao Y."/>
            <person name="Xu P."/>
            <person name="Fan H."/>
            <person name="Baudouin L."/>
            <person name="Xia W."/>
            <person name="Bocs S."/>
            <person name="Xu J."/>
            <person name="Li Q."/>
            <person name="Guo A."/>
            <person name="Zhou L."/>
            <person name="Li J."/>
            <person name="Wu Y."/>
            <person name="Ma Z."/>
            <person name="Armero A."/>
            <person name="Issali A.E."/>
            <person name="Liu N."/>
            <person name="Peng M."/>
            <person name="Yang Y."/>
        </authorList>
    </citation>
    <scope>NUCLEOTIDE SEQUENCE</scope>
    <source>
        <tissue evidence="1">Spear leaf of Hainan Tall coconut</tissue>
    </source>
</reference>
<comment type="caution">
    <text evidence="1">The sequence shown here is derived from an EMBL/GenBank/DDBJ whole genome shotgun (WGS) entry which is preliminary data.</text>
</comment>
<dbReference type="EMBL" id="CM017873">
    <property type="protein sequence ID" value="KAG1330197.1"/>
    <property type="molecule type" value="Genomic_DNA"/>
</dbReference>
<keyword evidence="2" id="KW-1185">Reference proteome</keyword>
<evidence type="ECO:0000313" key="2">
    <source>
        <dbReference type="Proteomes" id="UP000797356"/>
    </source>
</evidence>
<dbReference type="InterPro" id="IPR027949">
    <property type="entry name" value="Chloroplast_duf"/>
</dbReference>
<name>A0A8K0HY97_COCNU</name>
<proteinExistence type="predicted"/>
<gene>
    <name evidence="1" type="ORF">COCNU_02G001650</name>
</gene>
<dbReference type="PANTHER" id="PTHR33358:SF12">
    <property type="entry name" value="F-BOX PROTEIN WITH A DOMAIN PROTEIN"/>
    <property type="match status" value="1"/>
</dbReference>
<dbReference type="OrthoDB" id="765586at2759"/>
<reference evidence="1" key="2">
    <citation type="submission" date="2019-07" db="EMBL/GenBank/DDBJ databases">
        <authorList>
            <person name="Yang Y."/>
            <person name="Bocs S."/>
            <person name="Baudouin L."/>
        </authorList>
    </citation>
    <scope>NUCLEOTIDE SEQUENCE</scope>
    <source>
        <tissue evidence="1">Spear leaf of Hainan Tall coconut</tissue>
    </source>
</reference>
<evidence type="ECO:0000313" key="1">
    <source>
        <dbReference type="EMBL" id="KAG1330197.1"/>
    </source>
</evidence>
<dbReference type="Proteomes" id="UP000797356">
    <property type="component" value="Chromosome 2"/>
</dbReference>
<protein>
    <submittedName>
        <fullName evidence="1">Putative F-box protein</fullName>
    </submittedName>
</protein>
<dbReference type="Pfam" id="PF14476">
    <property type="entry name" value="Chloroplast_duf"/>
    <property type="match status" value="1"/>
</dbReference>
<accession>A0A8K0HY97</accession>